<reference evidence="1" key="1">
    <citation type="journal article" date="2023" name="Plant J.">
        <title>Genome sequences and population genomics provide insights into the demographic history, inbreeding, and mutation load of two 'living fossil' tree species of Dipteronia.</title>
        <authorList>
            <person name="Feng Y."/>
            <person name="Comes H.P."/>
            <person name="Chen J."/>
            <person name="Zhu S."/>
            <person name="Lu R."/>
            <person name="Zhang X."/>
            <person name="Li P."/>
            <person name="Qiu J."/>
            <person name="Olsen K.M."/>
            <person name="Qiu Y."/>
        </authorList>
    </citation>
    <scope>NUCLEOTIDE SEQUENCE</scope>
    <source>
        <strain evidence="1">KIB01</strain>
    </source>
</reference>
<accession>A0AAD9TQ06</accession>
<protein>
    <submittedName>
        <fullName evidence="1">Uncharacterized protein</fullName>
    </submittedName>
</protein>
<name>A0AAD9TQ06_9ROSI</name>
<keyword evidence="2" id="KW-1185">Reference proteome</keyword>
<gene>
    <name evidence="1" type="ORF">Ddye_027910</name>
</gene>
<proteinExistence type="predicted"/>
<dbReference type="AlphaFoldDB" id="A0AAD9TQ06"/>
<comment type="caution">
    <text evidence="1">The sequence shown here is derived from an EMBL/GenBank/DDBJ whole genome shotgun (WGS) entry which is preliminary data.</text>
</comment>
<organism evidence="1 2">
    <name type="scientific">Dipteronia dyeriana</name>
    <dbReference type="NCBI Taxonomy" id="168575"/>
    <lineage>
        <taxon>Eukaryota</taxon>
        <taxon>Viridiplantae</taxon>
        <taxon>Streptophyta</taxon>
        <taxon>Embryophyta</taxon>
        <taxon>Tracheophyta</taxon>
        <taxon>Spermatophyta</taxon>
        <taxon>Magnoliopsida</taxon>
        <taxon>eudicotyledons</taxon>
        <taxon>Gunneridae</taxon>
        <taxon>Pentapetalae</taxon>
        <taxon>rosids</taxon>
        <taxon>malvids</taxon>
        <taxon>Sapindales</taxon>
        <taxon>Sapindaceae</taxon>
        <taxon>Hippocastanoideae</taxon>
        <taxon>Acereae</taxon>
        <taxon>Dipteronia</taxon>
    </lineage>
</organism>
<sequence>MAAAQAEKREEKKFSMWDLPDVPDKLPPHLEFARTRVQCNLDAPVHTEGIIYSGAYASMGVDNSVQLDFYQENF</sequence>
<dbReference type="Proteomes" id="UP001280121">
    <property type="component" value="Unassembled WGS sequence"/>
</dbReference>
<dbReference type="EMBL" id="JANJYI010000008">
    <property type="protein sequence ID" value="KAK2640115.1"/>
    <property type="molecule type" value="Genomic_DNA"/>
</dbReference>
<evidence type="ECO:0000313" key="2">
    <source>
        <dbReference type="Proteomes" id="UP001280121"/>
    </source>
</evidence>
<evidence type="ECO:0000313" key="1">
    <source>
        <dbReference type="EMBL" id="KAK2640115.1"/>
    </source>
</evidence>